<comment type="caution">
    <text evidence="3">The sequence shown here is derived from an EMBL/GenBank/DDBJ whole genome shotgun (WGS) entry which is preliminary data.</text>
</comment>
<dbReference type="EMBL" id="JANBPT010000193">
    <property type="protein sequence ID" value="KAJ1926031.1"/>
    <property type="molecule type" value="Genomic_DNA"/>
</dbReference>
<feature type="signal peptide" evidence="2">
    <location>
        <begin position="1"/>
        <end position="21"/>
    </location>
</feature>
<accession>A0A9W8AGQ0</accession>
<feature type="compositionally biased region" description="Polar residues" evidence="1">
    <location>
        <begin position="94"/>
        <end position="105"/>
    </location>
</feature>
<reference evidence="3" key="1">
    <citation type="submission" date="2022-07" db="EMBL/GenBank/DDBJ databases">
        <title>Phylogenomic reconstructions and comparative analyses of Kickxellomycotina fungi.</title>
        <authorList>
            <person name="Reynolds N.K."/>
            <person name="Stajich J.E."/>
            <person name="Barry K."/>
            <person name="Grigoriev I.V."/>
            <person name="Crous P."/>
            <person name="Smith M.E."/>
        </authorList>
    </citation>
    <scope>NUCLEOTIDE SEQUENCE</scope>
    <source>
        <strain evidence="3">RSA 861</strain>
    </source>
</reference>
<proteinExistence type="predicted"/>
<keyword evidence="4" id="KW-1185">Reference proteome</keyword>
<protein>
    <submittedName>
        <fullName evidence="3">Uncharacterized protein</fullName>
    </submittedName>
</protein>
<organism evidence="3 4">
    <name type="scientific">Tieghemiomyces parasiticus</name>
    <dbReference type="NCBI Taxonomy" id="78921"/>
    <lineage>
        <taxon>Eukaryota</taxon>
        <taxon>Fungi</taxon>
        <taxon>Fungi incertae sedis</taxon>
        <taxon>Zoopagomycota</taxon>
        <taxon>Kickxellomycotina</taxon>
        <taxon>Dimargaritomycetes</taxon>
        <taxon>Dimargaritales</taxon>
        <taxon>Dimargaritaceae</taxon>
        <taxon>Tieghemiomyces</taxon>
    </lineage>
</organism>
<dbReference type="AlphaFoldDB" id="A0A9W8AGQ0"/>
<evidence type="ECO:0000256" key="1">
    <source>
        <dbReference type="SAM" id="MobiDB-lite"/>
    </source>
</evidence>
<evidence type="ECO:0000313" key="4">
    <source>
        <dbReference type="Proteomes" id="UP001150569"/>
    </source>
</evidence>
<keyword evidence="2" id="KW-0732">Signal</keyword>
<dbReference type="Proteomes" id="UP001150569">
    <property type="component" value="Unassembled WGS sequence"/>
</dbReference>
<name>A0A9W8AGQ0_9FUNG</name>
<feature type="region of interest" description="Disordered" evidence="1">
    <location>
        <begin position="94"/>
        <end position="115"/>
    </location>
</feature>
<evidence type="ECO:0000256" key="2">
    <source>
        <dbReference type="SAM" id="SignalP"/>
    </source>
</evidence>
<sequence length="115" mass="11872">MQFTQTALLSLTTALLHTAGALTIADSASSDGNCVGEYRGKRQTVGACRSAGGSCCAYVPGGQDGYDITDASDDQACSFCFVDYLPALEVSSFTSEDTTPTDSEASSLLSSSFLL</sequence>
<feature type="compositionally biased region" description="Low complexity" evidence="1">
    <location>
        <begin position="106"/>
        <end position="115"/>
    </location>
</feature>
<evidence type="ECO:0000313" key="3">
    <source>
        <dbReference type="EMBL" id="KAJ1926031.1"/>
    </source>
</evidence>
<gene>
    <name evidence="3" type="ORF">IWQ60_004153</name>
</gene>
<feature type="chain" id="PRO_5040832772" evidence="2">
    <location>
        <begin position="22"/>
        <end position="115"/>
    </location>
</feature>